<keyword evidence="1" id="KW-0732">Signal</keyword>
<evidence type="ECO:0000313" key="2">
    <source>
        <dbReference type="EMBL" id="GAA4021642.1"/>
    </source>
</evidence>
<gene>
    <name evidence="2" type="ORF">GCM10022212_18250</name>
</gene>
<comment type="caution">
    <text evidence="2">The sequence shown here is derived from an EMBL/GenBank/DDBJ whole genome shotgun (WGS) entry which is preliminary data.</text>
</comment>
<dbReference type="EMBL" id="BAAAZE010000008">
    <property type="protein sequence ID" value="GAA4021642.1"/>
    <property type="molecule type" value="Genomic_DNA"/>
</dbReference>
<dbReference type="RefSeq" id="WP_344762988.1">
    <property type="nucleotide sequence ID" value="NZ_BAAAZE010000008.1"/>
</dbReference>
<name>A0ABP7T685_9BURK</name>
<organism evidence="2 3">
    <name type="scientific">Actimicrobium antarcticum</name>
    <dbReference type="NCBI Taxonomy" id="1051899"/>
    <lineage>
        <taxon>Bacteria</taxon>
        <taxon>Pseudomonadati</taxon>
        <taxon>Pseudomonadota</taxon>
        <taxon>Betaproteobacteria</taxon>
        <taxon>Burkholderiales</taxon>
        <taxon>Oxalobacteraceae</taxon>
        <taxon>Actimicrobium</taxon>
    </lineage>
</organism>
<keyword evidence="3" id="KW-1185">Reference proteome</keyword>
<feature type="chain" id="PRO_5047125976" evidence="1">
    <location>
        <begin position="24"/>
        <end position="191"/>
    </location>
</feature>
<evidence type="ECO:0000256" key="1">
    <source>
        <dbReference type="SAM" id="SignalP"/>
    </source>
</evidence>
<feature type="signal peptide" evidence="1">
    <location>
        <begin position="1"/>
        <end position="23"/>
    </location>
</feature>
<accession>A0ABP7T685</accession>
<sequence>MLRQIFVAVMTAAIALTVLPAVAADQKPLELFGVTLKGATRDQLRQAFKKNELIATREENSYWVDTYDVKGVLEGASSLNAGYVSSSGKFAFAEYTFPSFMDTQSVAKVINMVAIKYGRPSSQSGSYDLGQVTAKWNVGQGMQITVSRGWPETTTYLNFTDSSARNQMNAEIDAEKKAQVAQKAKAQSKAF</sequence>
<proteinExistence type="predicted"/>
<evidence type="ECO:0000313" key="3">
    <source>
        <dbReference type="Proteomes" id="UP001501353"/>
    </source>
</evidence>
<protein>
    <submittedName>
        <fullName evidence="2">Uncharacterized protein</fullName>
    </submittedName>
</protein>
<dbReference type="Proteomes" id="UP001501353">
    <property type="component" value="Unassembled WGS sequence"/>
</dbReference>
<reference evidence="3" key="1">
    <citation type="journal article" date="2019" name="Int. J. Syst. Evol. Microbiol.">
        <title>The Global Catalogue of Microorganisms (GCM) 10K type strain sequencing project: providing services to taxonomists for standard genome sequencing and annotation.</title>
        <authorList>
            <consortium name="The Broad Institute Genomics Platform"/>
            <consortium name="The Broad Institute Genome Sequencing Center for Infectious Disease"/>
            <person name="Wu L."/>
            <person name="Ma J."/>
        </authorList>
    </citation>
    <scope>NUCLEOTIDE SEQUENCE [LARGE SCALE GENOMIC DNA]</scope>
    <source>
        <strain evidence="3">JCM 16673</strain>
    </source>
</reference>